<dbReference type="CDD" id="cd18186">
    <property type="entry name" value="BTB_POZ_ZBTB_KLHL-like"/>
    <property type="match status" value="1"/>
</dbReference>
<dbReference type="InterPro" id="IPR011333">
    <property type="entry name" value="SKP1/BTB/POZ_sf"/>
</dbReference>
<evidence type="ECO:0000313" key="3">
    <source>
        <dbReference type="Proteomes" id="UP000800035"/>
    </source>
</evidence>
<gene>
    <name evidence="2" type="ORF">CC80DRAFT_415410</name>
</gene>
<sequence length="242" mass="27844">SVAASGDIVSITVGPDKKQFRVHKDTLCHHSEYLRTVFNGRWAESDNKAVVLEDVDTGVFGIFIDWLYTQRLPKPSACIVPWWEAKHADVNKDGLHVVLPLAKAYALGDRIMAPVFRRAVNSQFITNCEDRLLHTCSVYEVAIWAFNNIPADRPILQFLADFHCKRWYPGGDRVEEARLYDELPPSFLLRGFRKAKERPFAAFGNRCYIEHESVAEKNKCWARKNVMHMVYNSQLDLAEFKN</sequence>
<dbReference type="SMART" id="SM00225">
    <property type="entry name" value="BTB"/>
    <property type="match status" value="1"/>
</dbReference>
<dbReference type="SUPFAM" id="SSF54695">
    <property type="entry name" value="POZ domain"/>
    <property type="match status" value="1"/>
</dbReference>
<keyword evidence="3" id="KW-1185">Reference proteome</keyword>
<name>A0A6A5TST9_9PLEO</name>
<dbReference type="Proteomes" id="UP000800035">
    <property type="component" value="Unassembled WGS sequence"/>
</dbReference>
<feature type="non-terminal residue" evidence="2">
    <location>
        <position position="1"/>
    </location>
</feature>
<protein>
    <recommendedName>
        <fullName evidence="1">BTB domain-containing protein</fullName>
    </recommendedName>
</protein>
<dbReference type="InterPro" id="IPR000210">
    <property type="entry name" value="BTB/POZ_dom"/>
</dbReference>
<dbReference type="AlphaFoldDB" id="A0A6A5TST9"/>
<feature type="domain" description="BTB" evidence="1">
    <location>
        <begin position="7"/>
        <end position="76"/>
    </location>
</feature>
<dbReference type="OrthoDB" id="194443at2759"/>
<dbReference type="PANTHER" id="PTHR47843">
    <property type="entry name" value="BTB DOMAIN-CONTAINING PROTEIN-RELATED"/>
    <property type="match status" value="1"/>
</dbReference>
<evidence type="ECO:0000259" key="1">
    <source>
        <dbReference type="PROSITE" id="PS50097"/>
    </source>
</evidence>
<reference evidence="2" key="1">
    <citation type="journal article" date="2020" name="Stud. Mycol.">
        <title>101 Dothideomycetes genomes: a test case for predicting lifestyles and emergence of pathogens.</title>
        <authorList>
            <person name="Haridas S."/>
            <person name="Albert R."/>
            <person name="Binder M."/>
            <person name="Bloem J."/>
            <person name="Labutti K."/>
            <person name="Salamov A."/>
            <person name="Andreopoulos B."/>
            <person name="Baker S."/>
            <person name="Barry K."/>
            <person name="Bills G."/>
            <person name="Bluhm B."/>
            <person name="Cannon C."/>
            <person name="Castanera R."/>
            <person name="Culley D."/>
            <person name="Daum C."/>
            <person name="Ezra D."/>
            <person name="Gonzalez J."/>
            <person name="Henrissat B."/>
            <person name="Kuo A."/>
            <person name="Liang C."/>
            <person name="Lipzen A."/>
            <person name="Lutzoni F."/>
            <person name="Magnuson J."/>
            <person name="Mondo S."/>
            <person name="Nolan M."/>
            <person name="Ohm R."/>
            <person name="Pangilinan J."/>
            <person name="Park H.-J."/>
            <person name="Ramirez L."/>
            <person name="Alfaro M."/>
            <person name="Sun H."/>
            <person name="Tritt A."/>
            <person name="Yoshinaga Y."/>
            <person name="Zwiers L.-H."/>
            <person name="Turgeon B."/>
            <person name="Goodwin S."/>
            <person name="Spatafora J."/>
            <person name="Crous P."/>
            <person name="Grigoriev I."/>
        </authorList>
    </citation>
    <scope>NUCLEOTIDE SEQUENCE</scope>
    <source>
        <strain evidence="2">CBS 675.92</strain>
    </source>
</reference>
<dbReference type="PROSITE" id="PS50097">
    <property type="entry name" value="BTB"/>
    <property type="match status" value="1"/>
</dbReference>
<dbReference type="PANTHER" id="PTHR47843:SF2">
    <property type="entry name" value="BTB DOMAIN-CONTAINING PROTEIN"/>
    <property type="match status" value="1"/>
</dbReference>
<proteinExistence type="predicted"/>
<dbReference type="EMBL" id="ML976994">
    <property type="protein sequence ID" value="KAF1955468.1"/>
    <property type="molecule type" value="Genomic_DNA"/>
</dbReference>
<organism evidence="2 3">
    <name type="scientific">Byssothecium circinans</name>
    <dbReference type="NCBI Taxonomy" id="147558"/>
    <lineage>
        <taxon>Eukaryota</taxon>
        <taxon>Fungi</taxon>
        <taxon>Dikarya</taxon>
        <taxon>Ascomycota</taxon>
        <taxon>Pezizomycotina</taxon>
        <taxon>Dothideomycetes</taxon>
        <taxon>Pleosporomycetidae</taxon>
        <taxon>Pleosporales</taxon>
        <taxon>Massarineae</taxon>
        <taxon>Massarinaceae</taxon>
        <taxon>Byssothecium</taxon>
    </lineage>
</organism>
<dbReference type="Pfam" id="PF00651">
    <property type="entry name" value="BTB"/>
    <property type="match status" value="1"/>
</dbReference>
<evidence type="ECO:0000313" key="2">
    <source>
        <dbReference type="EMBL" id="KAF1955468.1"/>
    </source>
</evidence>
<dbReference type="Gene3D" id="3.30.710.10">
    <property type="entry name" value="Potassium Channel Kv1.1, Chain A"/>
    <property type="match status" value="1"/>
</dbReference>
<accession>A0A6A5TST9</accession>